<dbReference type="Proteomes" id="UP000437068">
    <property type="component" value="Unassembled WGS sequence"/>
</dbReference>
<protein>
    <submittedName>
        <fullName evidence="4">Uncharacterized protein</fullName>
    </submittedName>
</protein>
<accession>A0A6A4CV93</accession>
<evidence type="ECO:0000313" key="8">
    <source>
        <dbReference type="Proteomes" id="UP000440732"/>
    </source>
</evidence>
<evidence type="ECO:0000313" key="1">
    <source>
        <dbReference type="EMBL" id="KAE9128518.1"/>
    </source>
</evidence>
<evidence type="ECO:0000313" key="9">
    <source>
        <dbReference type="Proteomes" id="UP000476176"/>
    </source>
</evidence>
<dbReference type="EMBL" id="QXGC01001207">
    <property type="protein sequence ID" value="KAE9208514.1"/>
    <property type="molecule type" value="Genomic_DNA"/>
</dbReference>
<organism evidence="4 6">
    <name type="scientific">Phytophthora fragariae</name>
    <dbReference type="NCBI Taxonomy" id="53985"/>
    <lineage>
        <taxon>Eukaryota</taxon>
        <taxon>Sar</taxon>
        <taxon>Stramenopiles</taxon>
        <taxon>Oomycota</taxon>
        <taxon>Peronosporomycetes</taxon>
        <taxon>Peronosporales</taxon>
        <taxon>Peronosporaceae</taxon>
        <taxon>Phytophthora</taxon>
    </lineage>
</organism>
<dbReference type="EMBL" id="QXGD01001282">
    <property type="protein sequence ID" value="KAE9209861.1"/>
    <property type="molecule type" value="Genomic_DNA"/>
</dbReference>
<feature type="non-terminal residue" evidence="4">
    <location>
        <position position="1"/>
    </location>
</feature>
<sequence length="34" mass="3794">PDTPLRSFISTMTNSEGCPCYSGLHARYNYNGKI</sequence>
<gene>
    <name evidence="4" type="ORF">PF001_g16506</name>
    <name evidence="3" type="ORF">PF002_g18982</name>
    <name evidence="2" type="ORF">PF004_g16735</name>
    <name evidence="1" type="ORF">PF006_g16263</name>
    <name evidence="5" type="ORF">PF008_g16574</name>
</gene>
<evidence type="ECO:0000313" key="2">
    <source>
        <dbReference type="EMBL" id="KAE9208514.1"/>
    </source>
</evidence>
<dbReference type="EMBL" id="QXGE01001138">
    <property type="protein sequence ID" value="KAE9297204.1"/>
    <property type="molecule type" value="Genomic_DNA"/>
</dbReference>
<proteinExistence type="predicted"/>
<dbReference type="Proteomes" id="UP000440367">
    <property type="component" value="Unassembled WGS sequence"/>
</dbReference>
<comment type="caution">
    <text evidence="4">The sequence shown here is derived from an EMBL/GenBank/DDBJ whole genome shotgun (WGS) entry which is preliminary data.</text>
</comment>
<name>A0A6A4CV93_9STRA</name>
<dbReference type="AlphaFoldDB" id="A0A6A4CV93"/>
<dbReference type="EMBL" id="QXGA01001121">
    <property type="protein sequence ID" value="KAE9128518.1"/>
    <property type="molecule type" value="Genomic_DNA"/>
</dbReference>
<evidence type="ECO:0000313" key="10">
    <source>
        <dbReference type="Proteomes" id="UP000486351"/>
    </source>
</evidence>
<dbReference type="EMBL" id="QXFY01001147">
    <property type="protein sequence ID" value="KAE9326682.1"/>
    <property type="molecule type" value="Genomic_DNA"/>
</dbReference>
<evidence type="ECO:0000313" key="6">
    <source>
        <dbReference type="Proteomes" id="UP000437068"/>
    </source>
</evidence>
<evidence type="ECO:0000313" key="3">
    <source>
        <dbReference type="EMBL" id="KAE9209861.1"/>
    </source>
</evidence>
<dbReference type="Proteomes" id="UP000440732">
    <property type="component" value="Unassembled WGS sequence"/>
</dbReference>
<evidence type="ECO:0000313" key="7">
    <source>
        <dbReference type="Proteomes" id="UP000440367"/>
    </source>
</evidence>
<evidence type="ECO:0000313" key="4">
    <source>
        <dbReference type="EMBL" id="KAE9297204.1"/>
    </source>
</evidence>
<dbReference type="Proteomes" id="UP000486351">
    <property type="component" value="Unassembled WGS sequence"/>
</dbReference>
<dbReference type="Proteomes" id="UP000476176">
    <property type="component" value="Unassembled WGS sequence"/>
</dbReference>
<reference evidence="6 7" key="1">
    <citation type="submission" date="2018-08" db="EMBL/GenBank/DDBJ databases">
        <title>Genomic investigation of the strawberry pathogen Phytophthora fragariae indicates pathogenicity is determined by transcriptional variation in three key races.</title>
        <authorList>
            <person name="Adams T.M."/>
            <person name="Armitage A.D."/>
            <person name="Sobczyk M.K."/>
            <person name="Bates H.J."/>
            <person name="Dunwell J.M."/>
            <person name="Nellist C.F."/>
            <person name="Harrison R.J."/>
        </authorList>
    </citation>
    <scope>NUCLEOTIDE SEQUENCE [LARGE SCALE GENOMIC DNA]</scope>
    <source>
        <strain evidence="4 6">A4</strain>
        <strain evidence="3 7">BC-1</strain>
        <strain evidence="2 9">BC-23</strain>
        <strain evidence="1 8">NOV-5</strain>
        <strain evidence="5 10">NOV-77</strain>
    </source>
</reference>
<evidence type="ECO:0000313" key="5">
    <source>
        <dbReference type="EMBL" id="KAE9326682.1"/>
    </source>
</evidence>